<evidence type="ECO:0000313" key="10">
    <source>
        <dbReference type="Proteomes" id="UP000502196"/>
    </source>
</evidence>
<dbReference type="PANTHER" id="PTHR30483:SF6">
    <property type="entry name" value="PERIPLASMIC BINDING PROTEIN OF ABC TRANSPORTER FOR NATURAL AMINO ACIDS"/>
    <property type="match status" value="1"/>
</dbReference>
<sequence>MKTMKWLGAVAMMALLAGCASPQGAGQQSASSSNQGPIKIGLVTALSGSGALYGKQMENGAQLAVDEINQSGGLLGRQLQLVALDDQQNSTQSVTATQRLINQEHIDAWMGTLKSPDTLSDAGLTAKASIPTLVPVAVADNIVTTGYPHVFRNVADNTMQVKSLVDYILQKTSDRNVAIIAENTDYGRGIALTFNQNFQAGGGTVSDMEFYNVGQKEFTNELTKMKANHPQGLVIAGLVAEGALIAKQAKDLGMNVHLYSFGGFMGSQPIKLAGSAVDGLIHTDYFSPVQGDPKIETFVANYKKKFGEVPDSYYAAAPYDAVYFYAEGVKKAGTTDPKKVVEALHAIKQFQGVMGNITFDDHGQAQAKVWITQVQNGQQVVIYRPKS</sequence>
<evidence type="ECO:0000256" key="5">
    <source>
        <dbReference type="SAM" id="SignalP"/>
    </source>
</evidence>
<evidence type="ECO:0000313" key="9">
    <source>
        <dbReference type="Proteomes" id="UP000231932"/>
    </source>
</evidence>
<keyword evidence="3 5" id="KW-0732">Signal</keyword>
<evidence type="ECO:0000256" key="2">
    <source>
        <dbReference type="ARBA" id="ARBA00022448"/>
    </source>
</evidence>
<dbReference type="InterPro" id="IPR000709">
    <property type="entry name" value="Leu_Ile_Val-bd"/>
</dbReference>
<dbReference type="Pfam" id="PF13458">
    <property type="entry name" value="Peripla_BP_6"/>
    <property type="match status" value="1"/>
</dbReference>
<accession>A0A2K8N7A8</accession>
<dbReference type="OrthoDB" id="9783240at2"/>
<feature type="domain" description="Leucine-binding protein" evidence="6">
    <location>
        <begin position="37"/>
        <end position="377"/>
    </location>
</feature>
<gene>
    <name evidence="8" type="ORF">COOX1_2175</name>
    <name evidence="7" type="ORF">CVV65_10135</name>
</gene>
<feature type="signal peptide" evidence="5">
    <location>
        <begin position="1"/>
        <end position="25"/>
    </location>
</feature>
<keyword evidence="9" id="KW-1185">Reference proteome</keyword>
<dbReference type="PROSITE" id="PS51257">
    <property type="entry name" value="PROKAR_LIPOPROTEIN"/>
    <property type="match status" value="1"/>
</dbReference>
<name>A0A2K8N7A8_9BACL</name>
<reference evidence="9" key="1">
    <citation type="submission" date="2017-11" db="EMBL/GenBank/DDBJ databases">
        <title>Complete Genome Sequence of Kyrpidia sp. Strain EA-1, a thermophilic, hydrogen-oxidizing Bacterium, isolated from the Azores.</title>
        <authorList>
            <person name="Reiner J.E."/>
            <person name="Lapp C.J."/>
            <person name="Bunk B."/>
            <person name="Gescher J."/>
        </authorList>
    </citation>
    <scope>NUCLEOTIDE SEQUENCE [LARGE SCALE GENOMIC DNA]</scope>
    <source>
        <strain evidence="9">EA-1</strain>
    </source>
</reference>
<keyword evidence="4" id="KW-0029">Amino-acid transport</keyword>
<dbReference type="EMBL" id="LR792683">
    <property type="protein sequence ID" value="CAB3393960.1"/>
    <property type="molecule type" value="Genomic_DNA"/>
</dbReference>
<dbReference type="Gene3D" id="3.40.50.2300">
    <property type="match status" value="2"/>
</dbReference>
<keyword evidence="2" id="KW-0813">Transport</keyword>
<dbReference type="KEGG" id="kyr:CVV65_10135"/>
<organism evidence="7 9">
    <name type="scientific">Kyrpidia spormannii</name>
    <dbReference type="NCBI Taxonomy" id="2055160"/>
    <lineage>
        <taxon>Bacteria</taxon>
        <taxon>Bacillati</taxon>
        <taxon>Bacillota</taxon>
        <taxon>Bacilli</taxon>
        <taxon>Bacillales</taxon>
        <taxon>Alicyclobacillaceae</taxon>
        <taxon>Kyrpidia</taxon>
    </lineage>
</organism>
<dbReference type="InterPro" id="IPR028081">
    <property type="entry name" value="Leu-bd"/>
</dbReference>
<dbReference type="PANTHER" id="PTHR30483">
    <property type="entry name" value="LEUCINE-SPECIFIC-BINDING PROTEIN"/>
    <property type="match status" value="1"/>
</dbReference>
<evidence type="ECO:0000313" key="8">
    <source>
        <dbReference type="EMBL" id="CAB3393960.1"/>
    </source>
</evidence>
<evidence type="ECO:0000259" key="6">
    <source>
        <dbReference type="Pfam" id="PF13458"/>
    </source>
</evidence>
<dbReference type="Proteomes" id="UP000502196">
    <property type="component" value="Chromosome"/>
</dbReference>
<dbReference type="Proteomes" id="UP000231932">
    <property type="component" value="Chromosome"/>
</dbReference>
<dbReference type="AlphaFoldDB" id="A0A2K8N7A8"/>
<dbReference type="InterPro" id="IPR051010">
    <property type="entry name" value="BCAA_transport"/>
</dbReference>
<evidence type="ECO:0000313" key="7">
    <source>
        <dbReference type="EMBL" id="ATY85239.1"/>
    </source>
</evidence>
<dbReference type="PRINTS" id="PR00337">
    <property type="entry name" value="LEUILEVALBP"/>
</dbReference>
<feature type="chain" id="PRO_5038225796" description="Leucine-binding protein domain-containing protein" evidence="5">
    <location>
        <begin position="26"/>
        <end position="387"/>
    </location>
</feature>
<evidence type="ECO:0000256" key="1">
    <source>
        <dbReference type="ARBA" id="ARBA00010062"/>
    </source>
</evidence>
<reference evidence="8 10" key="3">
    <citation type="submission" date="2020-04" db="EMBL/GenBank/DDBJ databases">
        <authorList>
            <person name="Hogendoorn C."/>
        </authorList>
    </citation>
    <scope>NUCLEOTIDE SEQUENCE [LARGE SCALE GENOMIC DNA]</scope>
    <source>
        <strain evidence="8">COOX1</strain>
    </source>
</reference>
<evidence type="ECO:0000256" key="3">
    <source>
        <dbReference type="ARBA" id="ARBA00022729"/>
    </source>
</evidence>
<dbReference type="GO" id="GO:0006865">
    <property type="term" value="P:amino acid transport"/>
    <property type="evidence" value="ECO:0007669"/>
    <property type="project" value="UniProtKB-KW"/>
</dbReference>
<proteinExistence type="inferred from homology"/>
<dbReference type="EMBL" id="CP024955">
    <property type="protein sequence ID" value="ATY85239.1"/>
    <property type="molecule type" value="Genomic_DNA"/>
</dbReference>
<evidence type="ECO:0000256" key="4">
    <source>
        <dbReference type="ARBA" id="ARBA00022970"/>
    </source>
</evidence>
<dbReference type="SUPFAM" id="SSF53822">
    <property type="entry name" value="Periplasmic binding protein-like I"/>
    <property type="match status" value="1"/>
</dbReference>
<dbReference type="CDD" id="cd19980">
    <property type="entry name" value="PBP1_ABC_ligand_binding-like"/>
    <property type="match status" value="1"/>
</dbReference>
<reference evidence="7" key="2">
    <citation type="journal article" date="2018" name="Genome Announc.">
        <title>Complete Genome Sequence of Kyrpidia sp. Strain EA-1, a Thermophilic Knallgas Bacterium, Isolated from the Azores.</title>
        <authorList>
            <person name="Reiner J.E."/>
            <person name="Lapp C.J."/>
            <person name="Bunk B."/>
            <person name="Sproer C."/>
            <person name="Overmann J."/>
            <person name="Gescher J."/>
        </authorList>
    </citation>
    <scope>NUCLEOTIDE SEQUENCE</scope>
    <source>
        <strain evidence="7">EA-1</strain>
    </source>
</reference>
<dbReference type="InterPro" id="IPR028082">
    <property type="entry name" value="Peripla_BP_I"/>
</dbReference>
<protein>
    <recommendedName>
        <fullName evidence="6">Leucine-binding protein domain-containing protein</fullName>
    </recommendedName>
</protein>
<comment type="similarity">
    <text evidence="1">Belongs to the leucine-binding protein family.</text>
</comment>